<comment type="caution">
    <text evidence="1">The sequence shown here is derived from an EMBL/GenBank/DDBJ whole genome shotgun (WGS) entry which is preliminary data.</text>
</comment>
<evidence type="ECO:0000313" key="1">
    <source>
        <dbReference type="EMBL" id="KAG0449545.1"/>
    </source>
</evidence>
<protein>
    <submittedName>
        <fullName evidence="1">Uncharacterized protein</fullName>
    </submittedName>
</protein>
<dbReference type="AlphaFoldDB" id="A0A835U6C9"/>
<proteinExistence type="predicted"/>
<dbReference type="Proteomes" id="UP000639772">
    <property type="component" value="Unassembled WGS sequence"/>
</dbReference>
<sequence length="58" mass="6745">LSLQGVVKRHGIHREEDPESMEFLKRRSWEMKVLKKMLQASRNGGLNDDPLAEREKGI</sequence>
<accession>A0A835U6C9</accession>
<name>A0A835U6C9_VANPL</name>
<gene>
    <name evidence="1" type="ORF">HPP92_027250</name>
</gene>
<dbReference type="EMBL" id="JADCNM010000178">
    <property type="protein sequence ID" value="KAG0449545.1"/>
    <property type="molecule type" value="Genomic_DNA"/>
</dbReference>
<organism evidence="1 2">
    <name type="scientific">Vanilla planifolia</name>
    <name type="common">Vanilla</name>
    <dbReference type="NCBI Taxonomy" id="51239"/>
    <lineage>
        <taxon>Eukaryota</taxon>
        <taxon>Viridiplantae</taxon>
        <taxon>Streptophyta</taxon>
        <taxon>Embryophyta</taxon>
        <taxon>Tracheophyta</taxon>
        <taxon>Spermatophyta</taxon>
        <taxon>Magnoliopsida</taxon>
        <taxon>Liliopsida</taxon>
        <taxon>Asparagales</taxon>
        <taxon>Orchidaceae</taxon>
        <taxon>Vanilloideae</taxon>
        <taxon>Vanilleae</taxon>
        <taxon>Vanilla</taxon>
    </lineage>
</organism>
<reference evidence="1 2" key="1">
    <citation type="journal article" date="2020" name="Nat. Food">
        <title>A phased Vanilla planifolia genome enables genetic improvement of flavour and production.</title>
        <authorList>
            <person name="Hasing T."/>
            <person name="Tang H."/>
            <person name="Brym M."/>
            <person name="Khazi F."/>
            <person name="Huang T."/>
            <person name="Chambers A.H."/>
        </authorList>
    </citation>
    <scope>NUCLEOTIDE SEQUENCE [LARGE SCALE GENOMIC DNA]</scope>
    <source>
        <tissue evidence="1">Leaf</tissue>
    </source>
</reference>
<evidence type="ECO:0000313" key="2">
    <source>
        <dbReference type="Proteomes" id="UP000639772"/>
    </source>
</evidence>
<feature type="non-terminal residue" evidence="1">
    <location>
        <position position="58"/>
    </location>
</feature>